<evidence type="ECO:0000256" key="5">
    <source>
        <dbReference type="ARBA" id="ARBA00006115"/>
    </source>
</evidence>
<dbReference type="Gene3D" id="2.60.120.10">
    <property type="entry name" value="Jelly Rolls"/>
    <property type="match status" value="1"/>
</dbReference>
<comment type="catalytic activity">
    <reaction evidence="1">
        <text>D-mannose 6-phosphate = D-fructose 6-phosphate</text>
        <dbReference type="Rhea" id="RHEA:12356"/>
        <dbReference type="ChEBI" id="CHEBI:58735"/>
        <dbReference type="ChEBI" id="CHEBI:61527"/>
        <dbReference type="EC" id="5.3.1.8"/>
    </reaction>
</comment>
<comment type="similarity">
    <text evidence="5 20">Belongs to the mannose-6-phosphate isomerase type 2 family.</text>
</comment>
<sequence length="478" mass="52586">MLQPVIMAGGSGSRLWPLSRQLNPKQFLTLTDSRMTMLQATINRLQGLSCAQPLLICNEQHRFLAAAQLDHLGMDDARIILEPCGRNTAPAIALAAIKLATAGQDPLLLILAADHRIADIDAFHASVEAAIPLAEAGKLVTFGIVPTAAETGYGYIQQGEQLSDKAFSVNRFVEKPDADTASDYVQSGQYFWNSGMFLFRASRYLEELATHRPDILACCQQAALGKAYDLLFTRVDAEAFAACPDESIDYAVMENTADAVVVSLDAGWSDIGSWSALWDISDKDAQGNAVQGDVLAHDSKNTLIRAEHRLVATLGVEDLVIVETKDAVLVAHKDRVQEIKTLVGELRTTGRREHISHREVYRPWGVYDSISHGHRYQVKHITVKPGAKLSLQMHHHRAEHWIVVCGTARVTNGDKTYLVTENQSSYIPIGQVHTLENPGVIDLQLIEVQSGSYLGEDDIVRFEDRYGRVEQAPISSKA</sequence>
<comment type="pathway">
    <text evidence="4">Nucleotide-sugar biosynthesis; GDP-alpha-D-mannose biosynthesis; GDP-alpha-D-mannose from alpha-D-mannose 1-phosphate (GTP route): step 1/1.</text>
</comment>
<dbReference type="InterPro" id="IPR054566">
    <property type="entry name" value="ManC/GMP-like_b-helix"/>
</dbReference>
<evidence type="ECO:0000259" key="22">
    <source>
        <dbReference type="Pfam" id="PF01050"/>
    </source>
</evidence>
<keyword evidence="10 24" id="KW-0548">Nucleotidyltransferase</keyword>
<dbReference type="CDD" id="cd02213">
    <property type="entry name" value="cupin_PMI_typeII_C"/>
    <property type="match status" value="1"/>
</dbReference>
<dbReference type="AlphaFoldDB" id="A0A1H1P5F7"/>
<evidence type="ECO:0000259" key="23">
    <source>
        <dbReference type="Pfam" id="PF22640"/>
    </source>
</evidence>
<dbReference type="EC" id="5.3.1.8" evidence="7"/>
<evidence type="ECO:0000256" key="9">
    <source>
        <dbReference type="ARBA" id="ARBA00022679"/>
    </source>
</evidence>
<dbReference type="OrthoDB" id="9806359at2"/>
<reference evidence="25" key="1">
    <citation type="submission" date="2016-10" db="EMBL/GenBank/DDBJ databases">
        <authorList>
            <person name="Varghese N."/>
            <person name="Submissions S."/>
        </authorList>
    </citation>
    <scope>NUCLEOTIDE SEQUENCE [LARGE SCALE GENOMIC DNA]</scope>
    <source>
        <strain evidence="25">2SM5</strain>
    </source>
</reference>
<dbReference type="Gene3D" id="3.90.550.10">
    <property type="entry name" value="Spore Coat Polysaccharide Biosynthesis Protein SpsA, Chain A"/>
    <property type="match status" value="1"/>
</dbReference>
<dbReference type="Pfam" id="PF01050">
    <property type="entry name" value="MannoseP_isomer"/>
    <property type="match status" value="1"/>
</dbReference>
<dbReference type="InterPro" id="IPR001538">
    <property type="entry name" value="Man6P_isomerase-2_C"/>
</dbReference>
<dbReference type="PANTHER" id="PTHR46390:SF1">
    <property type="entry name" value="MANNOSE-1-PHOSPHATE GUANYLYLTRANSFERASE"/>
    <property type="match status" value="1"/>
</dbReference>
<evidence type="ECO:0000256" key="20">
    <source>
        <dbReference type="RuleBase" id="RU004190"/>
    </source>
</evidence>
<dbReference type="NCBIfam" id="TIGR01479">
    <property type="entry name" value="GMP_PMI"/>
    <property type="match status" value="1"/>
</dbReference>
<dbReference type="InterPro" id="IPR049577">
    <property type="entry name" value="GMPP_N"/>
</dbReference>
<evidence type="ECO:0000256" key="7">
    <source>
        <dbReference type="ARBA" id="ARBA00011956"/>
    </source>
</evidence>
<evidence type="ECO:0000256" key="8">
    <source>
        <dbReference type="ARBA" id="ARBA00012387"/>
    </source>
</evidence>
<evidence type="ECO:0000256" key="1">
    <source>
        <dbReference type="ARBA" id="ARBA00000757"/>
    </source>
</evidence>
<dbReference type="GO" id="GO:0004476">
    <property type="term" value="F:mannose-6-phosphate isomerase activity"/>
    <property type="evidence" value="ECO:0007669"/>
    <property type="project" value="UniProtKB-EC"/>
</dbReference>
<evidence type="ECO:0000256" key="18">
    <source>
        <dbReference type="ARBA" id="ARBA00057590"/>
    </source>
</evidence>
<keyword evidence="14" id="KW-0413">Isomerase</keyword>
<proteinExistence type="inferred from homology"/>
<keyword evidence="25" id="KW-1185">Reference proteome</keyword>
<dbReference type="GO" id="GO:0005525">
    <property type="term" value="F:GTP binding"/>
    <property type="evidence" value="ECO:0007669"/>
    <property type="project" value="UniProtKB-KW"/>
</dbReference>
<feature type="domain" description="Mannose-6-phosphate isomerase type II C-terminal" evidence="22">
    <location>
        <begin position="350"/>
        <end position="464"/>
    </location>
</feature>
<dbReference type="FunFam" id="2.60.120.10:FF:000032">
    <property type="entry name" value="Mannose-1-phosphate guanylyltransferase/mannose-6-phosphate isomerase"/>
    <property type="match status" value="1"/>
</dbReference>
<dbReference type="EC" id="2.7.7.13" evidence="8"/>
<evidence type="ECO:0000256" key="6">
    <source>
        <dbReference type="ARBA" id="ARBA00011245"/>
    </source>
</evidence>
<dbReference type="GO" id="GO:0042121">
    <property type="term" value="P:alginic acid biosynthetic process"/>
    <property type="evidence" value="ECO:0007669"/>
    <property type="project" value="UniProtKB-KW"/>
</dbReference>
<comment type="cofactor">
    <cofactor evidence="2">
        <name>Co(2+)</name>
        <dbReference type="ChEBI" id="CHEBI:48828"/>
    </cofactor>
</comment>
<feature type="domain" description="Nucleotidyl transferase" evidence="21">
    <location>
        <begin position="4"/>
        <end position="286"/>
    </location>
</feature>
<evidence type="ECO:0000256" key="10">
    <source>
        <dbReference type="ARBA" id="ARBA00022695"/>
    </source>
</evidence>
<dbReference type="Pfam" id="PF22640">
    <property type="entry name" value="ManC_GMP_beta-helix"/>
    <property type="match status" value="1"/>
</dbReference>
<evidence type="ECO:0000256" key="3">
    <source>
        <dbReference type="ARBA" id="ARBA00004666"/>
    </source>
</evidence>
<evidence type="ECO:0000313" key="24">
    <source>
        <dbReference type="EMBL" id="SDS06434.1"/>
    </source>
</evidence>
<accession>A0A1H1P5F7</accession>
<keyword evidence="13" id="KW-0342">GTP-binding</keyword>
<dbReference type="EMBL" id="LT629748">
    <property type="protein sequence ID" value="SDS06434.1"/>
    <property type="molecule type" value="Genomic_DNA"/>
</dbReference>
<evidence type="ECO:0000256" key="11">
    <source>
        <dbReference type="ARBA" id="ARBA00022741"/>
    </source>
</evidence>
<keyword evidence="15" id="KW-0511">Multifunctional enzyme</keyword>
<dbReference type="InterPro" id="IPR014710">
    <property type="entry name" value="RmlC-like_jellyroll"/>
</dbReference>
<name>A0A1H1P5F7_9GAMM</name>
<feature type="domain" description="MannoseP isomerase/GMP-like beta-helix" evidence="23">
    <location>
        <begin position="294"/>
        <end position="346"/>
    </location>
</feature>
<dbReference type="RefSeq" id="WP_090272400.1">
    <property type="nucleotide sequence ID" value="NZ_LT629748.1"/>
</dbReference>
<dbReference type="InterPro" id="IPR005835">
    <property type="entry name" value="NTP_transferase_dom"/>
</dbReference>
<evidence type="ECO:0000256" key="19">
    <source>
        <dbReference type="ARBA" id="ARBA00067387"/>
    </source>
</evidence>
<evidence type="ECO:0000256" key="16">
    <source>
        <dbReference type="ARBA" id="ARBA00023285"/>
    </source>
</evidence>
<dbReference type="InterPro" id="IPR051161">
    <property type="entry name" value="Mannose-6P_isomerase_type2"/>
</dbReference>
<evidence type="ECO:0000259" key="21">
    <source>
        <dbReference type="Pfam" id="PF00483"/>
    </source>
</evidence>
<dbReference type="InterPro" id="IPR029044">
    <property type="entry name" value="Nucleotide-diphossugar_trans"/>
</dbReference>
<gene>
    <name evidence="24" type="ORF">SAMN05216198_1096</name>
</gene>
<dbReference type="Pfam" id="PF00483">
    <property type="entry name" value="NTP_transferase"/>
    <property type="match status" value="1"/>
</dbReference>
<evidence type="ECO:0000313" key="25">
    <source>
        <dbReference type="Proteomes" id="UP000243426"/>
    </source>
</evidence>
<evidence type="ECO:0000256" key="12">
    <source>
        <dbReference type="ARBA" id="ARBA00022841"/>
    </source>
</evidence>
<dbReference type="SUPFAM" id="SSF51182">
    <property type="entry name" value="RmlC-like cupins"/>
    <property type="match status" value="1"/>
</dbReference>
<evidence type="ECO:0000256" key="14">
    <source>
        <dbReference type="ARBA" id="ARBA00023235"/>
    </source>
</evidence>
<dbReference type="GO" id="GO:0009298">
    <property type="term" value="P:GDP-mannose biosynthetic process"/>
    <property type="evidence" value="ECO:0007669"/>
    <property type="project" value="UniProtKB-UniPathway"/>
</dbReference>
<protein>
    <recommendedName>
        <fullName evidence="19">Alginate biosynthesis protein AlgA</fullName>
        <ecNumber evidence="8">2.7.7.13</ecNumber>
        <ecNumber evidence="7">5.3.1.8</ecNumber>
    </recommendedName>
</protein>
<comment type="subunit">
    <text evidence="6">Monomer.</text>
</comment>
<keyword evidence="9 24" id="KW-0808">Transferase</keyword>
<dbReference type="InterPro" id="IPR006375">
    <property type="entry name" value="Man1P_GuaTrfase/Man6P_Isoase"/>
</dbReference>
<dbReference type="PANTHER" id="PTHR46390">
    <property type="entry name" value="MANNOSE-1-PHOSPHATE GUANYLYLTRANSFERASE"/>
    <property type="match status" value="1"/>
</dbReference>
<comment type="function">
    <text evidence="18">Produces a precursor for alginate polymerization. The alginate layer provides a protective barrier against host immune defenses and antibiotics.</text>
</comment>
<dbReference type="InterPro" id="IPR011051">
    <property type="entry name" value="RmlC_Cupin_sf"/>
</dbReference>
<evidence type="ECO:0000256" key="17">
    <source>
        <dbReference type="ARBA" id="ARBA00047343"/>
    </source>
</evidence>
<dbReference type="GO" id="GO:0004475">
    <property type="term" value="F:mannose-1-phosphate guanylyltransferase (GTP) activity"/>
    <property type="evidence" value="ECO:0007669"/>
    <property type="project" value="UniProtKB-EC"/>
</dbReference>
<dbReference type="FunFam" id="3.90.550.10:FF:000046">
    <property type="entry name" value="Mannose-1-phosphate guanylyltransferase (GDP)"/>
    <property type="match status" value="1"/>
</dbReference>
<organism evidence="24 25">
    <name type="scientific">Halopseudomonas litoralis</name>
    <dbReference type="NCBI Taxonomy" id="797277"/>
    <lineage>
        <taxon>Bacteria</taxon>
        <taxon>Pseudomonadati</taxon>
        <taxon>Pseudomonadota</taxon>
        <taxon>Gammaproteobacteria</taxon>
        <taxon>Pseudomonadales</taxon>
        <taxon>Pseudomonadaceae</taxon>
        <taxon>Halopseudomonas</taxon>
    </lineage>
</organism>
<keyword evidence="11" id="KW-0547">Nucleotide-binding</keyword>
<evidence type="ECO:0000256" key="4">
    <source>
        <dbReference type="ARBA" id="ARBA00004823"/>
    </source>
</evidence>
<evidence type="ECO:0000256" key="2">
    <source>
        <dbReference type="ARBA" id="ARBA00001941"/>
    </source>
</evidence>
<keyword evidence="12" id="KW-0016">Alginate biosynthesis</keyword>
<dbReference type="Proteomes" id="UP000243426">
    <property type="component" value="Chromosome I"/>
</dbReference>
<dbReference type="STRING" id="797277.SAMN05216198_1096"/>
<evidence type="ECO:0000256" key="13">
    <source>
        <dbReference type="ARBA" id="ARBA00023134"/>
    </source>
</evidence>
<comment type="catalytic activity">
    <reaction evidence="17">
        <text>alpha-D-mannose 1-phosphate + GTP + H(+) = GDP-alpha-D-mannose + diphosphate</text>
        <dbReference type="Rhea" id="RHEA:15229"/>
        <dbReference type="ChEBI" id="CHEBI:15378"/>
        <dbReference type="ChEBI" id="CHEBI:33019"/>
        <dbReference type="ChEBI" id="CHEBI:37565"/>
        <dbReference type="ChEBI" id="CHEBI:57527"/>
        <dbReference type="ChEBI" id="CHEBI:58409"/>
        <dbReference type="EC" id="2.7.7.13"/>
    </reaction>
</comment>
<evidence type="ECO:0000256" key="15">
    <source>
        <dbReference type="ARBA" id="ARBA00023268"/>
    </source>
</evidence>
<dbReference type="SUPFAM" id="SSF53448">
    <property type="entry name" value="Nucleotide-diphospho-sugar transferases"/>
    <property type="match status" value="1"/>
</dbReference>
<dbReference type="UniPathway" id="UPA00126">
    <property type="reaction ID" value="UER00930"/>
</dbReference>
<comment type="pathway">
    <text evidence="3">Nucleotide-sugar biosynthesis; GDP-alpha-D-mannose biosynthesis; alpha-D-mannose 1-phosphate from D-fructose 6-phosphate: step 1/2.</text>
</comment>
<keyword evidence="16" id="KW-0170">Cobalt</keyword>
<dbReference type="CDD" id="cd02509">
    <property type="entry name" value="GDP-M1P_Guanylyltransferase"/>
    <property type="match status" value="1"/>
</dbReference>